<feature type="signal peptide" evidence="1">
    <location>
        <begin position="1"/>
        <end position="25"/>
    </location>
</feature>
<dbReference type="KEGG" id="plig:NAG76_16025"/>
<organism evidence="2 3">
    <name type="scientific">Candidatus Pristimantibacillus lignocellulolyticus</name>
    <dbReference type="NCBI Taxonomy" id="2994561"/>
    <lineage>
        <taxon>Bacteria</taxon>
        <taxon>Bacillati</taxon>
        <taxon>Bacillota</taxon>
        <taxon>Bacilli</taxon>
        <taxon>Bacillales</taxon>
        <taxon>Paenibacillaceae</taxon>
        <taxon>Candidatus Pristimantibacillus</taxon>
    </lineage>
</organism>
<reference evidence="2" key="1">
    <citation type="submission" date="2022-05" db="EMBL/GenBank/DDBJ databases">
        <title>Novel bacterial taxa in a minimal lignocellulolytic consortium and its capacity to transform plastics disclosed by genome-resolved metagenomics.</title>
        <authorList>
            <person name="Rodriguez C.A.D."/>
            <person name="Diaz-Garcia L."/>
            <person name="Herrera K."/>
            <person name="Tarazona N.A."/>
            <person name="Sproer C."/>
            <person name="Overmann J."/>
            <person name="Jimenez D.J."/>
        </authorList>
    </citation>
    <scope>NUCLEOTIDE SEQUENCE</scope>
    <source>
        <strain evidence="2">MAG5</strain>
    </source>
</reference>
<accession>A0A9J6ZBW9</accession>
<protein>
    <submittedName>
        <fullName evidence="2">Uncharacterized protein</fullName>
    </submittedName>
</protein>
<dbReference type="EMBL" id="CP097899">
    <property type="protein sequence ID" value="URN93329.1"/>
    <property type="molecule type" value="Genomic_DNA"/>
</dbReference>
<evidence type="ECO:0000256" key="1">
    <source>
        <dbReference type="SAM" id="SignalP"/>
    </source>
</evidence>
<keyword evidence="1" id="KW-0732">Signal</keyword>
<name>A0A9J6ZBW9_9BACL</name>
<gene>
    <name evidence="2" type="ORF">NAG76_16025</name>
</gene>
<sequence length="98" mass="10777">MKSRLSICLIVIMIVLVGCQSNPTAKNFSVTVAAPKELKADELFIVKGTLVNHSDNSWDVLHGADMFTYDVFDSNGDRVSQGIEPIMFEGLVQVMSSR</sequence>
<evidence type="ECO:0000313" key="3">
    <source>
        <dbReference type="Proteomes" id="UP001056756"/>
    </source>
</evidence>
<feature type="chain" id="PRO_5039913517" evidence="1">
    <location>
        <begin position="26"/>
        <end position="98"/>
    </location>
</feature>
<proteinExistence type="predicted"/>
<dbReference type="PROSITE" id="PS51257">
    <property type="entry name" value="PROKAR_LIPOPROTEIN"/>
    <property type="match status" value="1"/>
</dbReference>
<dbReference type="Proteomes" id="UP001056756">
    <property type="component" value="Chromosome"/>
</dbReference>
<evidence type="ECO:0000313" key="2">
    <source>
        <dbReference type="EMBL" id="URN93329.1"/>
    </source>
</evidence>
<dbReference type="AlphaFoldDB" id="A0A9J6ZBW9"/>